<dbReference type="EMBL" id="JAQAGZ010000015">
    <property type="protein sequence ID" value="MCZ8515031.1"/>
    <property type="molecule type" value="Genomic_DNA"/>
</dbReference>
<comment type="caution">
    <text evidence="5">The sequence shown here is derived from an EMBL/GenBank/DDBJ whole genome shotgun (WGS) entry which is preliminary data.</text>
</comment>
<proteinExistence type="predicted"/>
<evidence type="ECO:0000256" key="3">
    <source>
        <dbReference type="SAM" id="MobiDB-lite"/>
    </source>
</evidence>
<sequence length="125" mass="13779">MEKPLENQQTTRYNPNQASVTGMEQTLQGPGNRSVKDEADFNVIGMTCAACATRIEKGLNKLPGVSKAVVNLALETAHVEYNSAEITAADMINKVEQLGYQAIRKEPSRFGTSLPRIYPVEQTFF</sequence>
<dbReference type="PROSITE" id="PS01047">
    <property type="entry name" value="HMA_1"/>
    <property type="match status" value="1"/>
</dbReference>
<evidence type="ECO:0000313" key="5">
    <source>
        <dbReference type="EMBL" id="MCZ8515031.1"/>
    </source>
</evidence>
<dbReference type="CDD" id="cd00371">
    <property type="entry name" value="HMA"/>
    <property type="match status" value="1"/>
</dbReference>
<feature type="compositionally biased region" description="Polar residues" evidence="3">
    <location>
        <begin position="1"/>
        <end position="31"/>
    </location>
</feature>
<dbReference type="PANTHER" id="PTHR43520">
    <property type="entry name" value="ATP7, ISOFORM B"/>
    <property type="match status" value="1"/>
</dbReference>
<keyword evidence="6" id="KW-1185">Reference proteome</keyword>
<dbReference type="InterPro" id="IPR006121">
    <property type="entry name" value="HMA_dom"/>
</dbReference>
<dbReference type="PRINTS" id="PR00942">
    <property type="entry name" value="CUATPASEI"/>
</dbReference>
<dbReference type="SUPFAM" id="SSF55008">
    <property type="entry name" value="HMA, heavy metal-associated domain"/>
    <property type="match status" value="1"/>
</dbReference>
<dbReference type="PROSITE" id="PS50846">
    <property type="entry name" value="HMA_2"/>
    <property type="match status" value="1"/>
</dbReference>
<reference evidence="5 6" key="1">
    <citation type="submission" date="2022-12" db="EMBL/GenBank/DDBJ databases">
        <title>Draft genome sequence of Paenibacillus sp. dW9.</title>
        <authorList>
            <person name="Choi E.-W."/>
            <person name="Kim D.-U."/>
        </authorList>
    </citation>
    <scope>NUCLEOTIDE SEQUENCE [LARGE SCALE GENOMIC DNA]</scope>
    <source>
        <strain evidence="6">dW9</strain>
    </source>
</reference>
<protein>
    <submittedName>
        <fullName evidence="5">Heavy metal-associated domain-containing protein</fullName>
    </submittedName>
</protein>
<name>A0ABT4QE31_9BACL</name>
<evidence type="ECO:0000313" key="6">
    <source>
        <dbReference type="Proteomes" id="UP001527882"/>
    </source>
</evidence>
<keyword evidence="1" id="KW-0479">Metal-binding</keyword>
<dbReference type="RefSeq" id="WP_269883560.1">
    <property type="nucleotide sequence ID" value="NZ_JAQAGZ010000015.1"/>
</dbReference>
<dbReference type="Proteomes" id="UP001527882">
    <property type="component" value="Unassembled WGS sequence"/>
</dbReference>
<accession>A0ABT4QE31</accession>
<gene>
    <name evidence="5" type="ORF">O9H85_21930</name>
</gene>
<evidence type="ECO:0000256" key="2">
    <source>
        <dbReference type="ARBA" id="ARBA00022967"/>
    </source>
</evidence>
<dbReference type="PANTHER" id="PTHR43520:SF8">
    <property type="entry name" value="P-TYPE CU(+) TRANSPORTER"/>
    <property type="match status" value="1"/>
</dbReference>
<dbReference type="InterPro" id="IPR017969">
    <property type="entry name" value="Heavy-metal-associated_CS"/>
</dbReference>
<feature type="domain" description="HMA" evidence="4">
    <location>
        <begin position="37"/>
        <end position="103"/>
    </location>
</feature>
<evidence type="ECO:0000259" key="4">
    <source>
        <dbReference type="PROSITE" id="PS50846"/>
    </source>
</evidence>
<dbReference type="InterPro" id="IPR036163">
    <property type="entry name" value="HMA_dom_sf"/>
</dbReference>
<dbReference type="Gene3D" id="3.30.70.100">
    <property type="match status" value="1"/>
</dbReference>
<dbReference type="Pfam" id="PF00403">
    <property type="entry name" value="HMA"/>
    <property type="match status" value="1"/>
</dbReference>
<feature type="region of interest" description="Disordered" evidence="3">
    <location>
        <begin position="1"/>
        <end position="35"/>
    </location>
</feature>
<evidence type="ECO:0000256" key="1">
    <source>
        <dbReference type="ARBA" id="ARBA00022723"/>
    </source>
</evidence>
<organism evidence="5 6">
    <name type="scientific">Paenibacillus gyeongsangnamensis</name>
    <dbReference type="NCBI Taxonomy" id="3388067"/>
    <lineage>
        <taxon>Bacteria</taxon>
        <taxon>Bacillati</taxon>
        <taxon>Bacillota</taxon>
        <taxon>Bacilli</taxon>
        <taxon>Bacillales</taxon>
        <taxon>Paenibacillaceae</taxon>
        <taxon>Paenibacillus</taxon>
    </lineage>
</organism>
<keyword evidence="2" id="KW-1278">Translocase</keyword>